<dbReference type="Proteomes" id="UP000623419">
    <property type="component" value="Unassembled WGS sequence"/>
</dbReference>
<feature type="transmembrane region" description="Helical" evidence="2">
    <location>
        <begin position="33"/>
        <end position="53"/>
    </location>
</feature>
<feature type="region of interest" description="Disordered" evidence="1">
    <location>
        <begin position="1"/>
        <end position="28"/>
    </location>
</feature>
<name>A0ABQ1HN23_9GAMM</name>
<accession>A0ABQ1HN23</accession>
<evidence type="ECO:0000313" key="3">
    <source>
        <dbReference type="EMBL" id="GGA82855.1"/>
    </source>
</evidence>
<organism evidence="3 4">
    <name type="scientific">Arenimonas soli</name>
    <dbReference type="NCBI Taxonomy" id="2269504"/>
    <lineage>
        <taxon>Bacteria</taxon>
        <taxon>Pseudomonadati</taxon>
        <taxon>Pseudomonadota</taxon>
        <taxon>Gammaproteobacteria</taxon>
        <taxon>Lysobacterales</taxon>
        <taxon>Lysobacteraceae</taxon>
        <taxon>Arenimonas</taxon>
    </lineage>
</organism>
<proteinExistence type="predicted"/>
<gene>
    <name evidence="3" type="ORF">GCM10011521_21450</name>
</gene>
<evidence type="ECO:0000256" key="2">
    <source>
        <dbReference type="SAM" id="Phobius"/>
    </source>
</evidence>
<reference evidence="4" key="1">
    <citation type="journal article" date="2019" name="Int. J. Syst. Evol. Microbiol.">
        <title>The Global Catalogue of Microorganisms (GCM) 10K type strain sequencing project: providing services to taxonomists for standard genome sequencing and annotation.</title>
        <authorList>
            <consortium name="The Broad Institute Genomics Platform"/>
            <consortium name="The Broad Institute Genome Sequencing Center for Infectious Disease"/>
            <person name="Wu L."/>
            <person name="Ma J."/>
        </authorList>
    </citation>
    <scope>NUCLEOTIDE SEQUENCE [LARGE SCALE GENOMIC DNA]</scope>
    <source>
        <strain evidence="4">CGMCC 1.15905</strain>
    </source>
</reference>
<keyword evidence="4" id="KW-1185">Reference proteome</keyword>
<comment type="caution">
    <text evidence="3">The sequence shown here is derived from an EMBL/GenBank/DDBJ whole genome shotgun (WGS) entry which is preliminary data.</text>
</comment>
<sequence length="54" mass="5883">MQAPRPGRRQPGMNNPSPIKTDETRRRNARRTALALALVAAGIFVAFLLTAVLP</sequence>
<evidence type="ECO:0000313" key="4">
    <source>
        <dbReference type="Proteomes" id="UP000623419"/>
    </source>
</evidence>
<protein>
    <submittedName>
        <fullName evidence="3">Uncharacterized protein</fullName>
    </submittedName>
</protein>
<dbReference type="EMBL" id="BMKC01000003">
    <property type="protein sequence ID" value="GGA82855.1"/>
    <property type="molecule type" value="Genomic_DNA"/>
</dbReference>
<keyword evidence="2" id="KW-1133">Transmembrane helix</keyword>
<evidence type="ECO:0000256" key="1">
    <source>
        <dbReference type="SAM" id="MobiDB-lite"/>
    </source>
</evidence>
<keyword evidence="2" id="KW-0812">Transmembrane</keyword>
<keyword evidence="2" id="KW-0472">Membrane</keyword>